<reference evidence="2" key="1">
    <citation type="submission" date="2022-03" db="EMBL/GenBank/DDBJ databases">
        <authorList>
            <person name="Lindestad O."/>
        </authorList>
    </citation>
    <scope>NUCLEOTIDE SEQUENCE</scope>
</reference>
<dbReference type="AlphaFoldDB" id="A0A8S4QYH1"/>
<evidence type="ECO:0000313" key="3">
    <source>
        <dbReference type="Proteomes" id="UP000838756"/>
    </source>
</evidence>
<dbReference type="EMBL" id="CAKXAJ010019233">
    <property type="protein sequence ID" value="CAH2218208.1"/>
    <property type="molecule type" value="Genomic_DNA"/>
</dbReference>
<feature type="compositionally biased region" description="Basic and acidic residues" evidence="1">
    <location>
        <begin position="30"/>
        <end position="56"/>
    </location>
</feature>
<gene>
    <name evidence="2" type="primary">jg91</name>
    <name evidence="2" type="ORF">PAEG_LOCUS6055</name>
</gene>
<keyword evidence="3" id="KW-1185">Reference proteome</keyword>
<evidence type="ECO:0000256" key="1">
    <source>
        <dbReference type="SAM" id="MobiDB-lite"/>
    </source>
</evidence>
<sequence length="100" mass="11549">MQEFPGEILEKPTDRNTSSGTGFRCTLQLREVETPKKGERQIRPKFRTNNETDSMKKHAPSGHKKQNKHQNTVDGDPTWREKGKVPLQQSKEHQKGRRLG</sequence>
<protein>
    <submittedName>
        <fullName evidence="2">Jg91 protein</fullName>
    </submittedName>
</protein>
<dbReference type="Proteomes" id="UP000838756">
    <property type="component" value="Unassembled WGS sequence"/>
</dbReference>
<name>A0A8S4QYH1_9NEOP</name>
<accession>A0A8S4QYH1</accession>
<feature type="region of interest" description="Disordered" evidence="1">
    <location>
        <begin position="1"/>
        <end position="100"/>
    </location>
</feature>
<evidence type="ECO:0000313" key="2">
    <source>
        <dbReference type="EMBL" id="CAH2218208.1"/>
    </source>
</evidence>
<comment type="caution">
    <text evidence="2">The sequence shown here is derived from an EMBL/GenBank/DDBJ whole genome shotgun (WGS) entry which is preliminary data.</text>
</comment>
<proteinExistence type="predicted"/>
<feature type="compositionally biased region" description="Basic residues" evidence="1">
    <location>
        <begin position="57"/>
        <end position="68"/>
    </location>
</feature>
<organism evidence="2 3">
    <name type="scientific">Pararge aegeria aegeria</name>
    <dbReference type="NCBI Taxonomy" id="348720"/>
    <lineage>
        <taxon>Eukaryota</taxon>
        <taxon>Metazoa</taxon>
        <taxon>Ecdysozoa</taxon>
        <taxon>Arthropoda</taxon>
        <taxon>Hexapoda</taxon>
        <taxon>Insecta</taxon>
        <taxon>Pterygota</taxon>
        <taxon>Neoptera</taxon>
        <taxon>Endopterygota</taxon>
        <taxon>Lepidoptera</taxon>
        <taxon>Glossata</taxon>
        <taxon>Ditrysia</taxon>
        <taxon>Papilionoidea</taxon>
        <taxon>Nymphalidae</taxon>
        <taxon>Satyrinae</taxon>
        <taxon>Satyrini</taxon>
        <taxon>Parargina</taxon>
        <taxon>Pararge</taxon>
    </lineage>
</organism>